<feature type="compositionally biased region" description="Polar residues" evidence="1">
    <location>
        <begin position="251"/>
        <end position="261"/>
    </location>
</feature>
<dbReference type="Pfam" id="PF14223">
    <property type="entry name" value="Retrotran_gag_2"/>
    <property type="match status" value="1"/>
</dbReference>
<dbReference type="PANTHER" id="PTHR35317:SF35">
    <property type="entry name" value="DUF4219 DOMAIN-CONTAINING PROTEIN"/>
    <property type="match status" value="1"/>
</dbReference>
<feature type="region of interest" description="Disordered" evidence="1">
    <location>
        <begin position="237"/>
        <end position="261"/>
    </location>
</feature>
<dbReference type="PANTHER" id="PTHR35317">
    <property type="entry name" value="OS04G0629600 PROTEIN"/>
    <property type="match status" value="1"/>
</dbReference>
<protein>
    <submittedName>
        <fullName evidence="3">Uncharacterized protein LOC104220845</fullName>
    </submittedName>
</protein>
<evidence type="ECO:0000256" key="1">
    <source>
        <dbReference type="SAM" id="MobiDB-lite"/>
    </source>
</evidence>
<reference evidence="3" key="2">
    <citation type="submission" date="2025-08" db="UniProtKB">
        <authorList>
            <consortium name="RefSeq"/>
        </authorList>
    </citation>
    <scope>IDENTIFICATION</scope>
    <source>
        <tissue evidence="3">Leaf</tissue>
    </source>
</reference>
<dbReference type="Proteomes" id="UP000189701">
    <property type="component" value="Unplaced"/>
</dbReference>
<evidence type="ECO:0000313" key="3">
    <source>
        <dbReference type="RefSeq" id="XP_009770138.1"/>
    </source>
</evidence>
<dbReference type="eggNOG" id="KOG0017">
    <property type="taxonomic scope" value="Eukaryota"/>
</dbReference>
<dbReference type="GeneID" id="104220845"/>
<evidence type="ECO:0000313" key="2">
    <source>
        <dbReference type="Proteomes" id="UP000189701"/>
    </source>
</evidence>
<reference evidence="2" key="1">
    <citation type="journal article" date="2013" name="Genome Biol.">
        <title>Reference genomes and transcriptomes of Nicotiana sylvestris and Nicotiana tomentosiformis.</title>
        <authorList>
            <person name="Sierro N."/>
            <person name="Battey J.N."/>
            <person name="Ouadi S."/>
            <person name="Bovet L."/>
            <person name="Goepfert S."/>
            <person name="Bakaher N."/>
            <person name="Peitsch M.C."/>
            <person name="Ivanov N.V."/>
        </authorList>
    </citation>
    <scope>NUCLEOTIDE SEQUENCE [LARGE SCALE GENOMIC DNA]</scope>
</reference>
<dbReference type="KEGG" id="nsy:104220845"/>
<name>A0A1U7VUU7_NICSY</name>
<dbReference type="RefSeq" id="XP_009770138.1">
    <property type="nucleotide sequence ID" value="XM_009771836.1"/>
</dbReference>
<keyword evidence="2" id="KW-1185">Reference proteome</keyword>
<dbReference type="AlphaFoldDB" id="A0A1U7VUU7"/>
<organism evidence="2 3">
    <name type="scientific">Nicotiana sylvestris</name>
    <name type="common">Wood tobacco</name>
    <name type="synonym">South American tobacco</name>
    <dbReference type="NCBI Taxonomy" id="4096"/>
    <lineage>
        <taxon>Eukaryota</taxon>
        <taxon>Viridiplantae</taxon>
        <taxon>Streptophyta</taxon>
        <taxon>Embryophyta</taxon>
        <taxon>Tracheophyta</taxon>
        <taxon>Spermatophyta</taxon>
        <taxon>Magnoliopsida</taxon>
        <taxon>eudicotyledons</taxon>
        <taxon>Gunneridae</taxon>
        <taxon>Pentapetalae</taxon>
        <taxon>asterids</taxon>
        <taxon>lamiids</taxon>
        <taxon>Solanales</taxon>
        <taxon>Solanaceae</taxon>
        <taxon>Nicotianoideae</taxon>
        <taxon>Nicotianeae</taxon>
        <taxon>Nicotiana</taxon>
    </lineage>
</organism>
<accession>A0A1U7VUU7</accession>
<proteinExistence type="predicted"/>
<sequence>MAANSNSNTNSQHLPIFKGVNYHFWNLKIKTLFKSQELWDLVENGFLDPDEGHAQRLRENRKNDSKALFLIQQALDNDILPRISAAETSHEAWEFLQQEYMGDKKVIAVKLQTLHRDFETLSMKNNESVQDYMSRVSYIVNLMKSYGEIVSDEIVVAKVLRSLTNKFEHVVAAIEESKDLSDYSFDELMSSLLAHEDRLNGSHEKIEEKVFQVKEEASFSREKSAIFSGRGRGRGGFCGRGRGRGRGRGQFTETRQPNNDM</sequence>
<gene>
    <name evidence="3" type="primary">LOC104220845</name>
</gene>